<organism evidence="1 2">
    <name type="scientific">Bacteroides muris</name>
    <name type="common">ex Fokt et al. 2023</name>
    <dbReference type="NCBI Taxonomy" id="2937417"/>
    <lineage>
        <taxon>Bacteria</taxon>
        <taxon>Pseudomonadati</taxon>
        <taxon>Bacteroidota</taxon>
        <taxon>Bacteroidia</taxon>
        <taxon>Bacteroidales</taxon>
        <taxon>Bacteroidaceae</taxon>
        <taxon>Bacteroides</taxon>
    </lineage>
</organism>
<comment type="caution">
    <text evidence="1">The sequence shown here is derived from an EMBL/GenBank/DDBJ whole genome shotgun (WGS) entry which is preliminary data.</text>
</comment>
<keyword evidence="2" id="KW-1185">Reference proteome</keyword>
<sequence>MNKKSQIYEFNPQVYPFRLWVCINPSLEDLQDKYYALTDNMERTDFTPDILNRDTFCIATCIPVSDKESGWAGILCSIFRKDKMSVGITAHEASHITDFISDSFGVGGFSFDDGEARAYIVQWAADCIWKVKSGKFKN</sequence>
<accession>A0A9X2NVJ2</accession>
<reference evidence="1" key="2">
    <citation type="submission" date="2022-04" db="EMBL/GenBank/DDBJ databases">
        <authorList>
            <person name="Fokt H."/>
            <person name="Baines J."/>
        </authorList>
    </citation>
    <scope>NUCLEOTIDE SEQUENCE</scope>
    <source>
        <strain evidence="1">KH365_2</strain>
    </source>
</reference>
<dbReference type="AlphaFoldDB" id="A0A9X2NVJ2"/>
<dbReference type="RefSeq" id="WP_257932535.1">
    <property type="nucleotide sequence ID" value="NZ_JAMZED010000080.1"/>
</dbReference>
<evidence type="ECO:0000313" key="1">
    <source>
        <dbReference type="EMBL" id="MCR6506365.1"/>
    </source>
</evidence>
<reference evidence="1" key="1">
    <citation type="journal article" date="2022" name="Arch. Microbiol.">
        <title>Bacteroides muris sp. nov. isolated from the cecum of wild-derived house mice.</title>
        <authorList>
            <person name="Fokt H."/>
            <person name="Unni R."/>
            <person name="Repnik U."/>
            <person name="Schmitz R.A."/>
            <person name="Bramkamp M."/>
            <person name="Baines J.F."/>
            <person name="Unterweger D."/>
        </authorList>
    </citation>
    <scope>NUCLEOTIDE SEQUENCE</scope>
    <source>
        <strain evidence="1">KH365_2</strain>
    </source>
</reference>
<proteinExistence type="predicted"/>
<evidence type="ECO:0000313" key="2">
    <source>
        <dbReference type="Proteomes" id="UP001143192"/>
    </source>
</evidence>
<name>A0A9X2NVJ2_9BACE</name>
<gene>
    <name evidence="1" type="ORF">M1B79_17305</name>
</gene>
<dbReference type="Proteomes" id="UP001143192">
    <property type="component" value="Unassembled WGS sequence"/>
</dbReference>
<dbReference type="EMBL" id="JAMZED010000080">
    <property type="protein sequence ID" value="MCR6506365.1"/>
    <property type="molecule type" value="Genomic_DNA"/>
</dbReference>
<protein>
    <submittedName>
        <fullName evidence="1">Uncharacterized protein</fullName>
    </submittedName>
</protein>